<comment type="caution">
    <text evidence="1">The sequence shown here is derived from an EMBL/GenBank/DDBJ whole genome shotgun (WGS) entry which is preliminary data.</text>
</comment>
<accession>X1E2W5</accession>
<dbReference type="AlphaFoldDB" id="X1E2W5"/>
<dbReference type="EMBL" id="BART01031175">
    <property type="protein sequence ID" value="GAH11509.1"/>
    <property type="molecule type" value="Genomic_DNA"/>
</dbReference>
<proteinExistence type="predicted"/>
<sequence>MEEIMEKLKQVNRILTGEEGPELALNYAEDARYIYPEKIAMALKVLAEMEYLLTRRPSRAAEACACSEPAIYDWYGAKHCSKCGLPPPT</sequence>
<gene>
    <name evidence="1" type="ORF">S01H4_54211</name>
</gene>
<protein>
    <submittedName>
        <fullName evidence="1">Uncharacterized protein</fullName>
    </submittedName>
</protein>
<reference evidence="1" key="1">
    <citation type="journal article" date="2014" name="Front. Microbiol.">
        <title>High frequency of phylogenetically diverse reductive dehalogenase-homologous genes in deep subseafloor sedimentary metagenomes.</title>
        <authorList>
            <person name="Kawai M."/>
            <person name="Futagami T."/>
            <person name="Toyoda A."/>
            <person name="Takaki Y."/>
            <person name="Nishi S."/>
            <person name="Hori S."/>
            <person name="Arai W."/>
            <person name="Tsubouchi T."/>
            <person name="Morono Y."/>
            <person name="Uchiyama I."/>
            <person name="Ito T."/>
            <person name="Fujiyama A."/>
            <person name="Inagaki F."/>
            <person name="Takami H."/>
        </authorList>
    </citation>
    <scope>NUCLEOTIDE SEQUENCE</scope>
    <source>
        <strain evidence="1">Expedition CK06-06</strain>
    </source>
</reference>
<evidence type="ECO:0000313" key="1">
    <source>
        <dbReference type="EMBL" id="GAH11509.1"/>
    </source>
</evidence>
<organism evidence="1">
    <name type="scientific">marine sediment metagenome</name>
    <dbReference type="NCBI Taxonomy" id="412755"/>
    <lineage>
        <taxon>unclassified sequences</taxon>
        <taxon>metagenomes</taxon>
        <taxon>ecological metagenomes</taxon>
    </lineage>
</organism>
<name>X1E2W5_9ZZZZ</name>